<dbReference type="RefSeq" id="WP_004289528.1">
    <property type="nucleotide sequence ID" value="NZ_CABKNQ010000019.1"/>
</dbReference>
<reference evidence="1" key="2">
    <citation type="journal article" date="2021" name="PLoS Genet.">
        <title>Mobile Type VI secretion system loci of the gut Bacteroidales display extensive intra-ecosystem transfer, multi-species spread and geographical clustering.</title>
        <authorList>
            <person name="Garcia-Bayona L."/>
            <person name="Coyne M.J."/>
            <person name="Comstock L.E."/>
        </authorList>
    </citation>
    <scope>NUCLEOTIDE SEQUENCE</scope>
    <source>
        <strain evidence="1">CL11T00C20</strain>
    </source>
</reference>
<name>A0A380YJY0_9BACE</name>
<dbReference type="Proteomes" id="UP000254424">
    <property type="component" value="Unassembled WGS sequence"/>
</dbReference>
<dbReference type="OrthoDB" id="1079856at2"/>
<evidence type="ECO:0000313" key="3">
    <source>
        <dbReference type="Proteomes" id="UP000254424"/>
    </source>
</evidence>
<dbReference type="EMBL" id="UFSX01000001">
    <property type="protein sequence ID" value="SUV28436.1"/>
    <property type="molecule type" value="Genomic_DNA"/>
</dbReference>
<accession>A0A380YJY0</accession>
<dbReference type="AlphaFoldDB" id="A0A380YJY0"/>
<reference evidence="2 3" key="1">
    <citation type="submission" date="2018-06" db="EMBL/GenBank/DDBJ databases">
        <authorList>
            <consortium name="Pathogen Informatics"/>
            <person name="Doyle S."/>
        </authorList>
    </citation>
    <scope>NUCLEOTIDE SEQUENCE [LARGE SCALE GENOMIC DNA]</scope>
    <source>
        <strain evidence="2 3">NCTC11155</strain>
    </source>
</reference>
<organism evidence="2 3">
    <name type="scientific">Bacteroides eggerthii</name>
    <dbReference type="NCBI Taxonomy" id="28111"/>
    <lineage>
        <taxon>Bacteria</taxon>
        <taxon>Pseudomonadati</taxon>
        <taxon>Bacteroidota</taxon>
        <taxon>Bacteroidia</taxon>
        <taxon>Bacteroidales</taxon>
        <taxon>Bacteroidaceae</taxon>
        <taxon>Bacteroides</taxon>
    </lineage>
</organism>
<dbReference type="STRING" id="483216.BACEGG_01227"/>
<proteinExistence type="predicted"/>
<sequence>MVLNFSEKTVEKKYDNASAMNALKVIMNRGEQLSVKFYTSKDNFPCAWIESKKIAGFKLILNQEGLNWLRTYLQTGETEDFGFNPNNIEAYSEEEDKDIQLAILMQLIANEPKRLQFIPLFREKGEYISAYASYMKGKIFFRVSRTTELVDDLTERELIA</sequence>
<dbReference type="GeneID" id="93070326"/>
<protein>
    <submittedName>
        <fullName evidence="2">Uncharacterized protein</fullName>
    </submittedName>
</protein>
<dbReference type="Proteomes" id="UP000679226">
    <property type="component" value="Chromosome"/>
</dbReference>
<dbReference type="EMBL" id="CP072227">
    <property type="protein sequence ID" value="QUT46016.1"/>
    <property type="molecule type" value="Genomic_DNA"/>
</dbReference>
<dbReference type="KEGG" id="beg:INE88_02840"/>
<evidence type="ECO:0000313" key="1">
    <source>
        <dbReference type="EMBL" id="QUT46016.1"/>
    </source>
</evidence>
<evidence type="ECO:0000313" key="2">
    <source>
        <dbReference type="EMBL" id="SUV28436.1"/>
    </source>
</evidence>
<gene>
    <name evidence="1" type="ORF">INE88_02840</name>
    <name evidence="2" type="ORF">NCTC11155_00384</name>
</gene>